<dbReference type="SUPFAM" id="SSF143422">
    <property type="entry name" value="Transposase IS200-like"/>
    <property type="match status" value="1"/>
</dbReference>
<organism evidence="2 3">
    <name type="scientific">Streptomyces lannensis</name>
    <dbReference type="NCBI Taxonomy" id="766498"/>
    <lineage>
        <taxon>Bacteria</taxon>
        <taxon>Bacillati</taxon>
        <taxon>Actinomycetota</taxon>
        <taxon>Actinomycetes</taxon>
        <taxon>Kitasatosporales</taxon>
        <taxon>Streptomycetaceae</taxon>
        <taxon>Streptomyces</taxon>
    </lineage>
</organism>
<accession>A0ABP7LSR6</accession>
<name>A0ABP7LSR6_9ACTN</name>
<dbReference type="Gene3D" id="3.30.70.1290">
    <property type="entry name" value="Transposase IS200-like"/>
    <property type="match status" value="1"/>
</dbReference>
<dbReference type="PANTHER" id="PTHR33360:SF2">
    <property type="entry name" value="TRANSPOSASE FOR INSERTION SEQUENCE ELEMENT IS200"/>
    <property type="match status" value="1"/>
</dbReference>
<dbReference type="NCBIfam" id="NF033573">
    <property type="entry name" value="transpos_IS200"/>
    <property type="match status" value="1"/>
</dbReference>
<sequence>MPLPYVTTMGTKTRRGRTVVYNLHVHAVFVTKYRRGIPNNEMLMRCEEVMRRVCEAFEAELKEFNGEADHIHLLVHYPPKVALASLVNSLKGVSSRRPRAEFTRRVNRPIMHGRLSSPSYFTGSCGGAPLQAVKDYIARQKRPN</sequence>
<gene>
    <name evidence="2" type="primary">tnpA_2</name>
    <name evidence="2" type="ORF">GCM10022207_91530</name>
</gene>
<dbReference type="Pfam" id="PF01797">
    <property type="entry name" value="Y1_Tnp"/>
    <property type="match status" value="1"/>
</dbReference>
<dbReference type="SMART" id="SM01321">
    <property type="entry name" value="Y1_Tnp"/>
    <property type="match status" value="1"/>
</dbReference>
<reference evidence="3" key="1">
    <citation type="journal article" date="2019" name="Int. J. Syst. Evol. Microbiol.">
        <title>The Global Catalogue of Microorganisms (GCM) 10K type strain sequencing project: providing services to taxonomists for standard genome sequencing and annotation.</title>
        <authorList>
            <consortium name="The Broad Institute Genomics Platform"/>
            <consortium name="The Broad Institute Genome Sequencing Center for Infectious Disease"/>
            <person name="Wu L."/>
            <person name="Ma J."/>
        </authorList>
    </citation>
    <scope>NUCLEOTIDE SEQUENCE [LARGE SCALE GENOMIC DNA]</scope>
    <source>
        <strain evidence="3">JCM 16578</strain>
    </source>
</reference>
<dbReference type="InterPro" id="IPR002686">
    <property type="entry name" value="Transposase_17"/>
</dbReference>
<dbReference type="InterPro" id="IPR036515">
    <property type="entry name" value="Transposase_17_sf"/>
</dbReference>
<keyword evidence="3" id="KW-1185">Reference proteome</keyword>
<evidence type="ECO:0000259" key="1">
    <source>
        <dbReference type="SMART" id="SM01321"/>
    </source>
</evidence>
<dbReference type="EMBL" id="BAAAZA010000071">
    <property type="protein sequence ID" value="GAA3907710.1"/>
    <property type="molecule type" value="Genomic_DNA"/>
</dbReference>
<evidence type="ECO:0000313" key="3">
    <source>
        <dbReference type="Proteomes" id="UP001501563"/>
    </source>
</evidence>
<evidence type="ECO:0000313" key="2">
    <source>
        <dbReference type="EMBL" id="GAA3907710.1"/>
    </source>
</evidence>
<dbReference type="PANTHER" id="PTHR33360">
    <property type="entry name" value="TRANSPOSASE FOR INSERTION SEQUENCE ELEMENT IS200"/>
    <property type="match status" value="1"/>
</dbReference>
<feature type="domain" description="Transposase IS200-like" evidence="1">
    <location>
        <begin position="20"/>
        <end position="140"/>
    </location>
</feature>
<proteinExistence type="predicted"/>
<protein>
    <submittedName>
        <fullName evidence="2">IS200/IS605 family transposase</fullName>
    </submittedName>
</protein>
<dbReference type="Proteomes" id="UP001501563">
    <property type="component" value="Unassembled WGS sequence"/>
</dbReference>
<comment type="caution">
    <text evidence="2">The sequence shown here is derived from an EMBL/GenBank/DDBJ whole genome shotgun (WGS) entry which is preliminary data.</text>
</comment>